<accession>A0AAD3DRM5</accession>
<feature type="non-terminal residue" evidence="2">
    <location>
        <position position="136"/>
    </location>
</feature>
<keyword evidence="3" id="KW-1185">Reference proteome</keyword>
<evidence type="ECO:0000313" key="3">
    <source>
        <dbReference type="Proteomes" id="UP001054857"/>
    </source>
</evidence>
<sequence>GVAGRERERDAAQVAEVAEYVELVKQGHVSDEAHEVASRLMALEPVEALATISYVLDALATNTAPATANTAAVALSALGAYARDGARRAMAKYCRALAAQHQPHLLSPPLPQQPPHQLQQLQQKTVGQRGGGGPTV</sequence>
<gene>
    <name evidence="2" type="ORF">Agub_g8431</name>
</gene>
<comment type="caution">
    <text evidence="2">The sequence shown here is derived from an EMBL/GenBank/DDBJ whole genome shotgun (WGS) entry which is preliminary data.</text>
</comment>
<name>A0AAD3DRM5_9CHLO</name>
<dbReference type="AlphaFoldDB" id="A0AAD3DRM5"/>
<dbReference type="EMBL" id="BMAR01000015">
    <property type="protein sequence ID" value="GFR46799.1"/>
    <property type="molecule type" value="Genomic_DNA"/>
</dbReference>
<protein>
    <submittedName>
        <fullName evidence="2">Uncharacterized protein</fullName>
    </submittedName>
</protein>
<dbReference type="Proteomes" id="UP001054857">
    <property type="component" value="Unassembled WGS sequence"/>
</dbReference>
<organism evidence="2 3">
    <name type="scientific">Astrephomene gubernaculifera</name>
    <dbReference type="NCBI Taxonomy" id="47775"/>
    <lineage>
        <taxon>Eukaryota</taxon>
        <taxon>Viridiplantae</taxon>
        <taxon>Chlorophyta</taxon>
        <taxon>core chlorophytes</taxon>
        <taxon>Chlorophyceae</taxon>
        <taxon>CS clade</taxon>
        <taxon>Chlamydomonadales</taxon>
        <taxon>Astrephomenaceae</taxon>
        <taxon>Astrephomene</taxon>
    </lineage>
</organism>
<proteinExistence type="predicted"/>
<feature type="region of interest" description="Disordered" evidence="1">
    <location>
        <begin position="104"/>
        <end position="136"/>
    </location>
</feature>
<reference evidence="2 3" key="1">
    <citation type="journal article" date="2021" name="Sci. Rep.">
        <title>Genome sequencing of the multicellular alga Astrephomene provides insights into convergent evolution of germ-soma differentiation.</title>
        <authorList>
            <person name="Yamashita S."/>
            <person name="Yamamoto K."/>
            <person name="Matsuzaki R."/>
            <person name="Suzuki S."/>
            <person name="Yamaguchi H."/>
            <person name="Hirooka S."/>
            <person name="Minakuchi Y."/>
            <person name="Miyagishima S."/>
            <person name="Kawachi M."/>
            <person name="Toyoda A."/>
            <person name="Nozaki H."/>
        </authorList>
    </citation>
    <scope>NUCLEOTIDE SEQUENCE [LARGE SCALE GENOMIC DNA]</scope>
    <source>
        <strain evidence="2 3">NIES-4017</strain>
    </source>
</reference>
<evidence type="ECO:0000313" key="2">
    <source>
        <dbReference type="EMBL" id="GFR46799.1"/>
    </source>
</evidence>
<evidence type="ECO:0000256" key="1">
    <source>
        <dbReference type="SAM" id="MobiDB-lite"/>
    </source>
</evidence>